<feature type="domain" description="NAD-dependent epimerase/dehydratase" evidence="2">
    <location>
        <begin position="22"/>
        <end position="58"/>
    </location>
</feature>
<evidence type="ECO:0000256" key="1">
    <source>
        <dbReference type="ARBA" id="ARBA00007637"/>
    </source>
</evidence>
<dbReference type="InterPro" id="IPR036291">
    <property type="entry name" value="NAD(P)-bd_dom_sf"/>
</dbReference>
<organism evidence="4 5">
    <name type="scientific">Sphagnum jensenii</name>
    <dbReference type="NCBI Taxonomy" id="128206"/>
    <lineage>
        <taxon>Eukaryota</taxon>
        <taxon>Viridiplantae</taxon>
        <taxon>Streptophyta</taxon>
        <taxon>Embryophyta</taxon>
        <taxon>Bryophyta</taxon>
        <taxon>Sphagnophytina</taxon>
        <taxon>Sphagnopsida</taxon>
        <taxon>Sphagnales</taxon>
        <taxon>Sphagnaceae</taxon>
        <taxon>Sphagnum</taxon>
    </lineage>
</organism>
<reference evidence="4" key="1">
    <citation type="submission" date="2024-02" db="EMBL/GenBank/DDBJ databases">
        <authorList>
            <consortium name="ELIXIR-Norway"/>
            <consortium name="Elixir Norway"/>
        </authorList>
    </citation>
    <scope>NUCLEOTIDE SEQUENCE</scope>
</reference>
<name>A0ABP0WNU7_9BRYO</name>
<protein>
    <recommendedName>
        <fullName evidence="6">UDP-glucose 4-epimerase</fullName>
    </recommendedName>
</protein>
<dbReference type="InterPro" id="IPR016040">
    <property type="entry name" value="NAD(P)-bd_dom"/>
</dbReference>
<evidence type="ECO:0000313" key="5">
    <source>
        <dbReference type="Proteomes" id="UP001497444"/>
    </source>
</evidence>
<proteinExistence type="inferred from homology"/>
<comment type="similarity">
    <text evidence="1">Belongs to the NAD(P)-dependent epimerase/dehydratase family.</text>
</comment>
<gene>
    <name evidence="4" type="ORF">CSSPJE1EN1_LOCUS12763</name>
</gene>
<accession>A0ABP0WNU7</accession>
<evidence type="ECO:0000259" key="3">
    <source>
        <dbReference type="Pfam" id="PF16363"/>
    </source>
</evidence>
<dbReference type="PANTHER" id="PTHR43725">
    <property type="entry name" value="UDP-GLUCOSE 4-EPIMERASE"/>
    <property type="match status" value="1"/>
</dbReference>
<dbReference type="Pfam" id="PF01370">
    <property type="entry name" value="Epimerase"/>
    <property type="match status" value="1"/>
</dbReference>
<feature type="domain" description="NAD(P)-binding" evidence="3">
    <location>
        <begin position="70"/>
        <end position="162"/>
    </location>
</feature>
<dbReference type="Pfam" id="PF16363">
    <property type="entry name" value="GDP_Man_Dehyd"/>
    <property type="match status" value="1"/>
</dbReference>
<dbReference type="InterPro" id="IPR001509">
    <property type="entry name" value="Epimerase_deHydtase"/>
</dbReference>
<dbReference type="PANTHER" id="PTHR43725:SF53">
    <property type="entry name" value="UDP-ARABINOSE 4-EPIMERASE 1"/>
    <property type="match status" value="1"/>
</dbReference>
<evidence type="ECO:0008006" key="6">
    <source>
        <dbReference type="Google" id="ProtNLM"/>
    </source>
</evidence>
<keyword evidence="5" id="KW-1185">Reference proteome</keyword>
<dbReference type="Gene3D" id="3.90.25.10">
    <property type="entry name" value="UDP-galactose 4-epimerase, domain 1"/>
    <property type="match status" value="1"/>
</dbReference>
<dbReference type="SUPFAM" id="SSF51735">
    <property type="entry name" value="NAD(P)-binding Rossmann-fold domains"/>
    <property type="match status" value="1"/>
</dbReference>
<dbReference type="Proteomes" id="UP001497444">
    <property type="component" value="Chromosome 19"/>
</dbReference>
<evidence type="ECO:0000313" key="4">
    <source>
        <dbReference type="EMBL" id="CAK9267285.1"/>
    </source>
</evidence>
<dbReference type="Gene3D" id="3.40.50.720">
    <property type="entry name" value="NAD(P)-binding Rossmann-like Domain"/>
    <property type="match status" value="2"/>
</dbReference>
<sequence>MDTLGHMDYKAVHRHGLTYGNVVKILDAMRIHNVNKFIFSSTCATYGDHDEMPTTEDTGQIFGSNFPTRDGTCIRDYIHVVDLVDAFLAALKHLSPGFIQIFNSSTGTGVSVQEFVAAWLKVTGKQIKVEIQDEKRIQGDYAEVYCDQSKIKEELKWNAKFTNLEDSLATAWN</sequence>
<dbReference type="EMBL" id="OZ020114">
    <property type="protein sequence ID" value="CAK9267285.1"/>
    <property type="molecule type" value="Genomic_DNA"/>
</dbReference>
<evidence type="ECO:0000259" key="2">
    <source>
        <dbReference type="Pfam" id="PF01370"/>
    </source>
</evidence>